<name>A0A0B2ANA6_9MICC</name>
<organism evidence="3 4">
    <name type="scientific">Sinomonas humi</name>
    <dbReference type="NCBI Taxonomy" id="1338436"/>
    <lineage>
        <taxon>Bacteria</taxon>
        <taxon>Bacillati</taxon>
        <taxon>Actinomycetota</taxon>
        <taxon>Actinomycetes</taxon>
        <taxon>Micrococcales</taxon>
        <taxon>Micrococcaceae</taxon>
        <taxon>Sinomonas</taxon>
    </lineage>
</organism>
<dbReference type="OrthoDB" id="9903938at2"/>
<gene>
    <name evidence="3" type="ORF">LK10_02250</name>
</gene>
<feature type="region of interest" description="Disordered" evidence="1">
    <location>
        <begin position="1"/>
        <end position="37"/>
    </location>
</feature>
<sequence length="100" mass="10395">MAANTANTGNTGNTGNEKETTTSPATTGDNRGMGGQEISFTVPQIPALNELMEPKRLLWFGGLAAAGVVGALEWPVVAAVGIGSYVAERFAESNRRRSGQ</sequence>
<dbReference type="EMBL" id="JTDL01000036">
    <property type="protein sequence ID" value="KHL05116.1"/>
    <property type="molecule type" value="Genomic_DNA"/>
</dbReference>
<feature type="transmembrane region" description="Helical" evidence="2">
    <location>
        <begin position="57"/>
        <end position="87"/>
    </location>
</feature>
<keyword evidence="2" id="KW-0812">Transmembrane</keyword>
<accession>A0A0B2ANA6</accession>
<dbReference type="RefSeq" id="WP_043119821.1">
    <property type="nucleotide sequence ID" value="NZ_JTDL01000036.1"/>
</dbReference>
<evidence type="ECO:0000256" key="2">
    <source>
        <dbReference type="SAM" id="Phobius"/>
    </source>
</evidence>
<dbReference type="AlphaFoldDB" id="A0A0B2ANA6"/>
<dbReference type="Proteomes" id="UP000030982">
    <property type="component" value="Unassembled WGS sequence"/>
</dbReference>
<evidence type="ECO:0000256" key="1">
    <source>
        <dbReference type="SAM" id="MobiDB-lite"/>
    </source>
</evidence>
<keyword evidence="2" id="KW-0472">Membrane</keyword>
<keyword evidence="2" id="KW-1133">Transmembrane helix</keyword>
<evidence type="ECO:0000313" key="4">
    <source>
        <dbReference type="Proteomes" id="UP000030982"/>
    </source>
</evidence>
<keyword evidence="4" id="KW-1185">Reference proteome</keyword>
<evidence type="ECO:0000313" key="3">
    <source>
        <dbReference type="EMBL" id="KHL05116.1"/>
    </source>
</evidence>
<feature type="compositionally biased region" description="Low complexity" evidence="1">
    <location>
        <begin position="1"/>
        <end position="15"/>
    </location>
</feature>
<reference evidence="3 4" key="1">
    <citation type="submission" date="2014-09" db="EMBL/GenBank/DDBJ databases">
        <title>Genome sequence of Sinomonas sp. MUSC 117.</title>
        <authorList>
            <person name="Lee L.-H."/>
        </authorList>
    </citation>
    <scope>NUCLEOTIDE SEQUENCE [LARGE SCALE GENOMIC DNA]</scope>
    <source>
        <strain evidence="3 4">MUSC 117</strain>
    </source>
</reference>
<protein>
    <submittedName>
        <fullName evidence="3">Uncharacterized protein</fullName>
    </submittedName>
</protein>
<proteinExistence type="predicted"/>
<comment type="caution">
    <text evidence="3">The sequence shown here is derived from an EMBL/GenBank/DDBJ whole genome shotgun (WGS) entry which is preliminary data.</text>
</comment>